<protein>
    <submittedName>
        <fullName evidence="1">Serine/threonine protein kinase</fullName>
    </submittedName>
</protein>
<keyword evidence="1" id="KW-0808">Transferase</keyword>
<name>A0A1T4US50_9GAMM</name>
<dbReference type="EMBL" id="FUWP01000030">
    <property type="protein sequence ID" value="SKA55539.1"/>
    <property type="molecule type" value="Genomic_DNA"/>
</dbReference>
<sequence length="161" mass="18791">MAKKEVNIINKLNGINGITSNAYMLSPYTCAFNYVEGTAIKSKYNIPELTFIQLESIINSIHDREIVHLDLRNYGNIITDNNNIPYIIDFQTGISTKYFPKIVKALLRKIDISGVYKAWYKYDKKSMPDDKILFLNDFKSIRRLWPFKGYPITRLIERIKS</sequence>
<organism evidence="1 2">
    <name type="scientific">Photobacterium toruni</name>
    <dbReference type="NCBI Taxonomy" id="1935446"/>
    <lineage>
        <taxon>Bacteria</taxon>
        <taxon>Pseudomonadati</taxon>
        <taxon>Pseudomonadota</taxon>
        <taxon>Gammaproteobacteria</taxon>
        <taxon>Vibrionales</taxon>
        <taxon>Vibrionaceae</taxon>
        <taxon>Photobacterium</taxon>
    </lineage>
</organism>
<gene>
    <name evidence="1" type="ORF">CZ814_03627</name>
</gene>
<evidence type="ECO:0000313" key="1">
    <source>
        <dbReference type="EMBL" id="SKA55539.1"/>
    </source>
</evidence>
<dbReference type="InterPro" id="IPR011009">
    <property type="entry name" value="Kinase-like_dom_sf"/>
</dbReference>
<keyword evidence="1" id="KW-0723">Serine/threonine-protein kinase</keyword>
<dbReference type="SUPFAM" id="SSF56112">
    <property type="entry name" value="Protein kinase-like (PK-like)"/>
    <property type="match status" value="1"/>
</dbReference>
<keyword evidence="1" id="KW-0418">Kinase</keyword>
<dbReference type="Gene3D" id="1.10.510.10">
    <property type="entry name" value="Transferase(Phosphotransferase) domain 1"/>
    <property type="match status" value="1"/>
</dbReference>
<accession>A0A1T4US50</accession>
<proteinExistence type="predicted"/>
<dbReference type="GO" id="GO:0004674">
    <property type="term" value="F:protein serine/threonine kinase activity"/>
    <property type="evidence" value="ECO:0007669"/>
    <property type="project" value="UniProtKB-KW"/>
</dbReference>
<dbReference type="AlphaFoldDB" id="A0A1T4US50"/>
<evidence type="ECO:0000313" key="2">
    <source>
        <dbReference type="Proteomes" id="UP000191116"/>
    </source>
</evidence>
<dbReference type="Proteomes" id="UP000191116">
    <property type="component" value="Unassembled WGS sequence"/>
</dbReference>
<reference evidence="1 2" key="1">
    <citation type="submission" date="2017-02" db="EMBL/GenBank/DDBJ databases">
        <authorList>
            <person name="Peterson S.W."/>
        </authorList>
    </citation>
    <scope>NUCLEOTIDE SEQUENCE [LARGE SCALE GENOMIC DNA]</scope>
    <source>
        <strain evidence="1 2">CECT 9189</strain>
    </source>
</reference>